<dbReference type="PROSITE" id="PS51746">
    <property type="entry name" value="PPM_2"/>
    <property type="match status" value="1"/>
</dbReference>
<evidence type="ECO:0000256" key="3">
    <source>
        <dbReference type="ARBA" id="ARBA00006702"/>
    </source>
</evidence>
<feature type="compositionally biased region" description="Acidic residues" evidence="11">
    <location>
        <begin position="452"/>
        <end position="488"/>
    </location>
</feature>
<evidence type="ECO:0000256" key="8">
    <source>
        <dbReference type="ARBA" id="ARBA00023211"/>
    </source>
</evidence>
<dbReference type="GO" id="GO:1903753">
    <property type="term" value="P:negative regulation of p38MAPK cascade"/>
    <property type="evidence" value="ECO:0007669"/>
    <property type="project" value="UniProtKB-ARBA"/>
</dbReference>
<dbReference type="GO" id="GO:0004722">
    <property type="term" value="F:protein serine/threonine phosphatase activity"/>
    <property type="evidence" value="ECO:0007669"/>
    <property type="project" value="UniProtKB-EC"/>
</dbReference>
<feature type="region of interest" description="Disordered" evidence="11">
    <location>
        <begin position="448"/>
        <end position="508"/>
    </location>
</feature>
<accession>A0A9P8AJX0</accession>
<dbReference type="EC" id="3.1.3.16" evidence="4"/>
<dbReference type="PROSITE" id="PS01032">
    <property type="entry name" value="PPM_1"/>
    <property type="match status" value="1"/>
</dbReference>
<comment type="caution">
    <text evidence="13">The sequence shown here is derived from an EMBL/GenBank/DDBJ whole genome shotgun (WGS) entry which is preliminary data.</text>
</comment>
<dbReference type="CDD" id="cd00143">
    <property type="entry name" value="PP2Cc"/>
    <property type="match status" value="1"/>
</dbReference>
<dbReference type="GeneID" id="66118126"/>
<dbReference type="PANTHER" id="PTHR13832:SF565">
    <property type="entry name" value="AT28366P-RELATED"/>
    <property type="match status" value="1"/>
</dbReference>
<dbReference type="SMART" id="SM00332">
    <property type="entry name" value="PP2Cc"/>
    <property type="match status" value="1"/>
</dbReference>
<evidence type="ECO:0000259" key="12">
    <source>
        <dbReference type="PROSITE" id="PS51746"/>
    </source>
</evidence>
<comment type="cofactor">
    <cofactor evidence="2">
        <name>Mg(2+)</name>
        <dbReference type="ChEBI" id="CHEBI:18420"/>
    </cofactor>
</comment>
<dbReference type="InterPro" id="IPR000222">
    <property type="entry name" value="PP2C_BS"/>
</dbReference>
<dbReference type="PANTHER" id="PTHR13832">
    <property type="entry name" value="PROTEIN PHOSPHATASE 2C"/>
    <property type="match status" value="1"/>
</dbReference>
<evidence type="ECO:0000256" key="4">
    <source>
        <dbReference type="ARBA" id="ARBA00013081"/>
    </source>
</evidence>
<comment type="cofactor">
    <cofactor evidence="1">
        <name>Mn(2+)</name>
        <dbReference type="ChEBI" id="CHEBI:29035"/>
    </cofactor>
</comment>
<name>A0A9P8AJX0_9ASCO</name>
<dbReference type="OrthoDB" id="10264738at2759"/>
<dbReference type="InterPro" id="IPR001932">
    <property type="entry name" value="PPM-type_phosphatase-like_dom"/>
</dbReference>
<dbReference type="AlphaFoldDB" id="A0A9P8AJX0"/>
<sequence>MGQILSLPIVQKDSQKNGDGYLAYGFSCMQGWRTNMEDAHAMILDLNGLAEDSEARDAIDDDGEGKGKGSLKSDDHIAFFGVYDGHGGAKTAELTGIYLHNLVKYTKAYSQGDFSNALKNGFLNCDKFIWDRAKTEPDDSGCAATSAIITPTQIFCGNAGDSRTIMSINGYAKPLSYDHKPLNEGEKTRISRAGGYVEMGRVNGNLALSRGIGDFEFKRSKDLPPEEQVVTCYPDVIQHNLDFESDEFVVLACDGIWDCLTSQTCVECIRYGIYNRKPLELICEELMDLCCAPTSDGPGIGCDNMSITIVALLDYTKNETLDQWYDKIIERIESRIKNPQSTTYGPISLPYDELYKQMFGRNYSIGTAGDEFDDGDMGDGPGSYGGIRGYRAGGEDDEGDEEGSEKRSGSGGGMSMIDFLASGITSENGVIYLDKNAPQSILALCGMSSVKEEDEDEEDRGEAEEEEDEEDEEEEKKDDDGDDNDDNEQQNQQQTKVHKKNQIEELEG</sequence>
<dbReference type="Gene3D" id="3.60.40.10">
    <property type="entry name" value="PPM-type phosphatase domain"/>
    <property type="match status" value="1"/>
</dbReference>
<dbReference type="InterPro" id="IPR036457">
    <property type="entry name" value="PPM-type-like_dom_sf"/>
</dbReference>
<gene>
    <name evidence="13" type="primary">PTC2</name>
    <name evidence="13" type="ORF">KQ657_004752</name>
</gene>
<evidence type="ECO:0000256" key="5">
    <source>
        <dbReference type="ARBA" id="ARBA00022723"/>
    </source>
</evidence>
<comment type="catalytic activity">
    <reaction evidence="9">
        <text>O-phospho-L-threonyl-[protein] + H2O = L-threonyl-[protein] + phosphate</text>
        <dbReference type="Rhea" id="RHEA:47004"/>
        <dbReference type="Rhea" id="RHEA-COMP:11060"/>
        <dbReference type="Rhea" id="RHEA-COMP:11605"/>
        <dbReference type="ChEBI" id="CHEBI:15377"/>
        <dbReference type="ChEBI" id="CHEBI:30013"/>
        <dbReference type="ChEBI" id="CHEBI:43474"/>
        <dbReference type="ChEBI" id="CHEBI:61977"/>
        <dbReference type="EC" id="3.1.3.16"/>
    </reaction>
    <physiologicalReaction direction="left-to-right" evidence="9">
        <dbReference type="Rhea" id="RHEA:47005"/>
    </physiologicalReaction>
</comment>
<dbReference type="Proteomes" id="UP000790833">
    <property type="component" value="Unassembled WGS sequence"/>
</dbReference>
<keyword evidence="8" id="KW-0464">Manganese</keyword>
<evidence type="ECO:0000313" key="14">
    <source>
        <dbReference type="Proteomes" id="UP000790833"/>
    </source>
</evidence>
<keyword evidence="7 10" id="KW-0904">Protein phosphatase</keyword>
<keyword evidence="6 10" id="KW-0378">Hydrolase</keyword>
<dbReference type="GO" id="GO:0046872">
    <property type="term" value="F:metal ion binding"/>
    <property type="evidence" value="ECO:0007669"/>
    <property type="project" value="UniProtKB-KW"/>
</dbReference>
<dbReference type="FunFam" id="3.60.40.10:FF:000016">
    <property type="entry name" value="Protein phosphatase 2C"/>
    <property type="match status" value="1"/>
</dbReference>
<comment type="similarity">
    <text evidence="3 10">Belongs to the PP2C family.</text>
</comment>
<evidence type="ECO:0000256" key="11">
    <source>
        <dbReference type="SAM" id="MobiDB-lite"/>
    </source>
</evidence>
<evidence type="ECO:0000256" key="2">
    <source>
        <dbReference type="ARBA" id="ARBA00001946"/>
    </source>
</evidence>
<reference evidence="13" key="1">
    <citation type="submission" date="2021-03" db="EMBL/GenBank/DDBJ databases">
        <authorList>
            <person name="Palmer J.M."/>
        </authorList>
    </citation>
    <scope>NUCLEOTIDE SEQUENCE</scope>
    <source>
        <strain evidence="13">ARV_011</strain>
    </source>
</reference>
<evidence type="ECO:0000313" key="13">
    <source>
        <dbReference type="EMBL" id="KAG7194537.1"/>
    </source>
</evidence>
<evidence type="ECO:0000256" key="1">
    <source>
        <dbReference type="ARBA" id="ARBA00001936"/>
    </source>
</evidence>
<evidence type="ECO:0000256" key="9">
    <source>
        <dbReference type="ARBA" id="ARBA00048832"/>
    </source>
</evidence>
<protein>
    <recommendedName>
        <fullName evidence="4">protein-serine/threonine phosphatase</fullName>
        <ecNumber evidence="4">3.1.3.16</ecNumber>
    </recommendedName>
</protein>
<dbReference type="RefSeq" id="XP_043050084.1">
    <property type="nucleotide sequence ID" value="XM_043195418.1"/>
</dbReference>
<feature type="compositionally biased region" description="Gly residues" evidence="11">
    <location>
        <begin position="378"/>
        <end position="392"/>
    </location>
</feature>
<keyword evidence="5" id="KW-0479">Metal-binding</keyword>
<evidence type="ECO:0000256" key="7">
    <source>
        <dbReference type="ARBA" id="ARBA00022912"/>
    </source>
</evidence>
<keyword evidence="14" id="KW-1185">Reference proteome</keyword>
<dbReference type="SUPFAM" id="SSF81606">
    <property type="entry name" value="PP2C-like"/>
    <property type="match status" value="1"/>
</dbReference>
<dbReference type="InterPro" id="IPR015655">
    <property type="entry name" value="PP2C"/>
</dbReference>
<dbReference type="Pfam" id="PF00481">
    <property type="entry name" value="PP2C"/>
    <property type="match status" value="1"/>
</dbReference>
<dbReference type="EMBL" id="JAHMUF010000007">
    <property type="protein sequence ID" value="KAG7194537.1"/>
    <property type="molecule type" value="Genomic_DNA"/>
</dbReference>
<organism evidence="13 14">
    <name type="scientific">Scheffersomyces spartinae</name>
    <dbReference type="NCBI Taxonomy" id="45513"/>
    <lineage>
        <taxon>Eukaryota</taxon>
        <taxon>Fungi</taxon>
        <taxon>Dikarya</taxon>
        <taxon>Ascomycota</taxon>
        <taxon>Saccharomycotina</taxon>
        <taxon>Pichiomycetes</taxon>
        <taxon>Debaryomycetaceae</taxon>
        <taxon>Scheffersomyces</taxon>
    </lineage>
</organism>
<evidence type="ECO:0000256" key="6">
    <source>
        <dbReference type="ARBA" id="ARBA00022801"/>
    </source>
</evidence>
<feature type="domain" description="PPM-type phosphatase" evidence="12">
    <location>
        <begin position="23"/>
        <end position="312"/>
    </location>
</feature>
<feature type="region of interest" description="Disordered" evidence="11">
    <location>
        <begin position="369"/>
        <end position="413"/>
    </location>
</feature>
<proteinExistence type="inferred from homology"/>
<evidence type="ECO:0000256" key="10">
    <source>
        <dbReference type="RuleBase" id="RU003465"/>
    </source>
</evidence>
<dbReference type="GO" id="GO:1904289">
    <property type="term" value="P:regulation of mitotic DNA damage checkpoint"/>
    <property type="evidence" value="ECO:0007669"/>
    <property type="project" value="UniProtKB-ARBA"/>
</dbReference>